<sequence length="104" mass="12219">MKLNKEKFLKTEVGAELENCIKVWDSAIEELRKVTPGWGDPDAGLGFSYWDNTCRCCQAQWEVYKMVLLQFFGIEYNFTRTDEYFGLVTEDEENWLFKIERAAA</sequence>
<protein>
    <submittedName>
        <fullName evidence="1">Uncharacterized protein</fullName>
    </submittedName>
</protein>
<organism evidence="1 2">
    <name type="scientific">Acetatifactor muris</name>
    <dbReference type="NCBI Taxonomy" id="879566"/>
    <lineage>
        <taxon>Bacteria</taxon>
        <taxon>Bacillati</taxon>
        <taxon>Bacillota</taxon>
        <taxon>Clostridia</taxon>
        <taxon>Lachnospirales</taxon>
        <taxon>Lachnospiraceae</taxon>
        <taxon>Acetatifactor</taxon>
    </lineage>
</organism>
<proteinExistence type="predicted"/>
<accession>A0A2K4ZHS2</accession>
<dbReference type="RefSeq" id="WP_103240101.1">
    <property type="nucleotide sequence ID" value="NZ_JANJZD010000012.1"/>
</dbReference>
<dbReference type="AlphaFoldDB" id="A0A2K4ZHS2"/>
<dbReference type="OrthoDB" id="2046776at2"/>
<dbReference type="Proteomes" id="UP000236311">
    <property type="component" value="Unassembled WGS sequence"/>
</dbReference>
<keyword evidence="2" id="KW-1185">Reference proteome</keyword>
<name>A0A2K4ZHS2_9FIRM</name>
<reference evidence="1 2" key="1">
    <citation type="submission" date="2018-01" db="EMBL/GenBank/DDBJ databases">
        <authorList>
            <person name="Gaut B.S."/>
            <person name="Morton B.R."/>
            <person name="Clegg M.T."/>
            <person name="Duvall M.R."/>
        </authorList>
    </citation>
    <scope>NUCLEOTIDE SEQUENCE [LARGE SCALE GENOMIC DNA]</scope>
    <source>
        <strain evidence="1">GP69</strain>
    </source>
</reference>
<evidence type="ECO:0000313" key="1">
    <source>
        <dbReference type="EMBL" id="SOY30033.1"/>
    </source>
</evidence>
<gene>
    <name evidence="1" type="ORF">AMURIS_02756</name>
</gene>
<evidence type="ECO:0000313" key="2">
    <source>
        <dbReference type="Proteomes" id="UP000236311"/>
    </source>
</evidence>
<dbReference type="EMBL" id="OFSM01000013">
    <property type="protein sequence ID" value="SOY30033.1"/>
    <property type="molecule type" value="Genomic_DNA"/>
</dbReference>